<organism evidence="3 4">
    <name type="scientific">Aspergillus taichungensis</name>
    <dbReference type="NCBI Taxonomy" id="482145"/>
    <lineage>
        <taxon>Eukaryota</taxon>
        <taxon>Fungi</taxon>
        <taxon>Dikarya</taxon>
        <taxon>Ascomycota</taxon>
        <taxon>Pezizomycotina</taxon>
        <taxon>Eurotiomycetes</taxon>
        <taxon>Eurotiomycetidae</taxon>
        <taxon>Eurotiales</taxon>
        <taxon>Aspergillaceae</taxon>
        <taxon>Aspergillus</taxon>
        <taxon>Aspergillus subgen. Circumdati</taxon>
    </lineage>
</organism>
<feature type="region of interest" description="Disordered" evidence="1">
    <location>
        <begin position="56"/>
        <end position="103"/>
    </location>
</feature>
<name>A0A2J5HF46_9EURO</name>
<evidence type="ECO:0000313" key="3">
    <source>
        <dbReference type="EMBL" id="PLN75532.1"/>
    </source>
</evidence>
<keyword evidence="2" id="KW-0472">Membrane</keyword>
<keyword evidence="2" id="KW-0812">Transmembrane</keyword>
<proteinExistence type="predicted"/>
<reference evidence="4" key="1">
    <citation type="submission" date="2017-12" db="EMBL/GenBank/DDBJ databases">
        <authorList>
            <consortium name="DOE Joint Genome Institute"/>
            <person name="Mondo S.J."/>
            <person name="Kjaerbolling I."/>
            <person name="Vesth T.C."/>
            <person name="Frisvad J.C."/>
            <person name="Nybo J.L."/>
            <person name="Theobald S."/>
            <person name="Kuo A."/>
            <person name="Bowyer P."/>
            <person name="Matsuda Y."/>
            <person name="Lyhne E.K."/>
            <person name="Kogle M.E."/>
            <person name="Clum A."/>
            <person name="Lipzen A."/>
            <person name="Salamov A."/>
            <person name="Ngan C.Y."/>
            <person name="Daum C."/>
            <person name="Chiniquy J."/>
            <person name="Barry K."/>
            <person name="LaButti K."/>
            <person name="Haridas S."/>
            <person name="Simmons B.A."/>
            <person name="Magnuson J.K."/>
            <person name="Mortensen U.H."/>
            <person name="Larsen T.O."/>
            <person name="Grigoriev I.V."/>
            <person name="Baker S.E."/>
            <person name="Andersen M.R."/>
            <person name="Nordberg H.P."/>
            <person name="Cantor M.N."/>
            <person name="Hua S.X."/>
        </authorList>
    </citation>
    <scope>NUCLEOTIDE SEQUENCE [LARGE SCALE GENOMIC DNA]</scope>
    <source>
        <strain evidence="4">IBT 19404</strain>
    </source>
</reference>
<dbReference type="Proteomes" id="UP000235023">
    <property type="component" value="Unassembled WGS sequence"/>
</dbReference>
<accession>A0A2J5HF46</accession>
<feature type="transmembrane region" description="Helical" evidence="2">
    <location>
        <begin position="33"/>
        <end position="53"/>
    </location>
</feature>
<evidence type="ECO:0000256" key="1">
    <source>
        <dbReference type="SAM" id="MobiDB-lite"/>
    </source>
</evidence>
<evidence type="ECO:0000256" key="2">
    <source>
        <dbReference type="SAM" id="Phobius"/>
    </source>
</evidence>
<protein>
    <submittedName>
        <fullName evidence="3">Uncharacterized protein</fullName>
    </submittedName>
</protein>
<dbReference type="AlphaFoldDB" id="A0A2J5HF46"/>
<feature type="compositionally biased region" description="Basic and acidic residues" evidence="1">
    <location>
        <begin position="78"/>
        <end position="92"/>
    </location>
</feature>
<gene>
    <name evidence="3" type="ORF">BDW42DRAFT_36835</name>
</gene>
<keyword evidence="2" id="KW-1133">Transmembrane helix</keyword>
<keyword evidence="4" id="KW-1185">Reference proteome</keyword>
<dbReference type="EMBL" id="KZ559645">
    <property type="protein sequence ID" value="PLN75532.1"/>
    <property type="molecule type" value="Genomic_DNA"/>
</dbReference>
<evidence type="ECO:0000313" key="4">
    <source>
        <dbReference type="Proteomes" id="UP000235023"/>
    </source>
</evidence>
<sequence length="103" mass="11804">MDGIGRWRRWKWMPTMMENEGHRKNEIGSSNPLFFFLLLINGSLVWTGLILSYSDASTRGRSQGSRRSRPDGSGVWRIIHEDHLPDRLRGPDPEGIGSIEVQK</sequence>